<accession>A0A6J5KSJ7</accession>
<dbReference type="EMBL" id="LR796177">
    <property type="protein sequence ID" value="CAB4124135.1"/>
    <property type="molecule type" value="Genomic_DNA"/>
</dbReference>
<protein>
    <submittedName>
        <fullName evidence="1">Uncharacterized protein</fullName>
    </submittedName>
</protein>
<sequence>MKEKIENVISLIGEIKDYSIENEHEEAQEITNTILELLDELQFIMDDEAC</sequence>
<gene>
    <name evidence="2" type="ORF">UFOVP34_70</name>
    <name evidence="1" type="ORF">UFOVP51_36</name>
</gene>
<evidence type="ECO:0000313" key="1">
    <source>
        <dbReference type="EMBL" id="CAB4124135.1"/>
    </source>
</evidence>
<proteinExistence type="predicted"/>
<organism evidence="1">
    <name type="scientific">uncultured Caudovirales phage</name>
    <dbReference type="NCBI Taxonomy" id="2100421"/>
    <lineage>
        <taxon>Viruses</taxon>
        <taxon>Duplodnaviria</taxon>
        <taxon>Heunggongvirae</taxon>
        <taxon>Uroviricota</taxon>
        <taxon>Caudoviricetes</taxon>
        <taxon>Peduoviridae</taxon>
        <taxon>Maltschvirus</taxon>
        <taxon>Maltschvirus maltsch</taxon>
    </lineage>
</organism>
<name>A0A6J5KSJ7_9CAUD</name>
<reference evidence="1" key="1">
    <citation type="submission" date="2020-04" db="EMBL/GenBank/DDBJ databases">
        <authorList>
            <person name="Chiriac C."/>
            <person name="Salcher M."/>
            <person name="Ghai R."/>
            <person name="Kavagutti S V."/>
        </authorList>
    </citation>
    <scope>NUCLEOTIDE SEQUENCE</scope>
</reference>
<dbReference type="EMBL" id="LR797816">
    <property type="protein sequence ID" value="CAB4241067.1"/>
    <property type="molecule type" value="Genomic_DNA"/>
</dbReference>
<evidence type="ECO:0000313" key="2">
    <source>
        <dbReference type="EMBL" id="CAB4241067.1"/>
    </source>
</evidence>